<protein>
    <submittedName>
        <fullName evidence="1">5345_t:CDS:1</fullName>
    </submittedName>
</protein>
<proteinExistence type="predicted"/>
<accession>A0A9N9NMC7</accession>
<dbReference type="EMBL" id="CAJVPP010025285">
    <property type="protein sequence ID" value="CAG8751347.1"/>
    <property type="molecule type" value="Genomic_DNA"/>
</dbReference>
<evidence type="ECO:0000313" key="1">
    <source>
        <dbReference type="EMBL" id="CAG8751347.1"/>
    </source>
</evidence>
<dbReference type="AlphaFoldDB" id="A0A9N9NMC7"/>
<feature type="non-terminal residue" evidence="1">
    <location>
        <position position="50"/>
    </location>
</feature>
<name>A0A9N9NMC7_FUNMO</name>
<sequence>DNILEEQAKLLVSETLAENNFDKIFIEVFEKEEVIPAKADNYNYMYFNKE</sequence>
<reference evidence="1" key="1">
    <citation type="submission" date="2021-06" db="EMBL/GenBank/DDBJ databases">
        <authorList>
            <person name="Kallberg Y."/>
            <person name="Tangrot J."/>
            <person name="Rosling A."/>
        </authorList>
    </citation>
    <scope>NUCLEOTIDE SEQUENCE</scope>
    <source>
        <strain evidence="1">87-6 pot B 2015</strain>
    </source>
</reference>
<feature type="non-terminal residue" evidence="1">
    <location>
        <position position="1"/>
    </location>
</feature>
<dbReference type="Proteomes" id="UP000789375">
    <property type="component" value="Unassembled WGS sequence"/>
</dbReference>
<evidence type="ECO:0000313" key="2">
    <source>
        <dbReference type="Proteomes" id="UP000789375"/>
    </source>
</evidence>
<organism evidence="1 2">
    <name type="scientific">Funneliformis mosseae</name>
    <name type="common">Endomycorrhizal fungus</name>
    <name type="synonym">Glomus mosseae</name>
    <dbReference type="NCBI Taxonomy" id="27381"/>
    <lineage>
        <taxon>Eukaryota</taxon>
        <taxon>Fungi</taxon>
        <taxon>Fungi incertae sedis</taxon>
        <taxon>Mucoromycota</taxon>
        <taxon>Glomeromycotina</taxon>
        <taxon>Glomeromycetes</taxon>
        <taxon>Glomerales</taxon>
        <taxon>Glomeraceae</taxon>
        <taxon>Funneliformis</taxon>
    </lineage>
</organism>
<gene>
    <name evidence="1" type="ORF">FMOSSE_LOCUS16663</name>
</gene>
<keyword evidence="2" id="KW-1185">Reference proteome</keyword>
<comment type="caution">
    <text evidence="1">The sequence shown here is derived from an EMBL/GenBank/DDBJ whole genome shotgun (WGS) entry which is preliminary data.</text>
</comment>